<evidence type="ECO:0000313" key="14">
    <source>
        <dbReference type="Proteomes" id="UP000515307"/>
    </source>
</evidence>
<evidence type="ECO:0000256" key="3">
    <source>
        <dbReference type="ARBA" id="ARBA00011890"/>
    </source>
</evidence>
<dbReference type="Gene3D" id="3.90.79.10">
    <property type="entry name" value="Nucleoside Triphosphate Pyrophosphohydrolase"/>
    <property type="match status" value="1"/>
</dbReference>
<evidence type="ECO:0000256" key="5">
    <source>
        <dbReference type="ARBA" id="ARBA00022490"/>
    </source>
</evidence>
<dbReference type="InterPro" id="IPR029063">
    <property type="entry name" value="SAM-dependent_MTases_sf"/>
</dbReference>
<evidence type="ECO:0000256" key="1">
    <source>
        <dbReference type="ARBA" id="ARBA00004496"/>
    </source>
</evidence>
<dbReference type="Pfam" id="PF01135">
    <property type="entry name" value="PCMT"/>
    <property type="match status" value="1"/>
</dbReference>
<dbReference type="CDD" id="cd02440">
    <property type="entry name" value="AdoMet_MTases"/>
    <property type="match status" value="1"/>
</dbReference>
<gene>
    <name evidence="13" type="primary">fxlM</name>
    <name evidence="13" type="ORF">F0344_07460</name>
</gene>
<dbReference type="Gene3D" id="3.40.50.150">
    <property type="entry name" value="Vaccinia Virus protein VP39"/>
    <property type="match status" value="2"/>
</dbReference>
<dbReference type="AlphaFoldDB" id="A0A7G7BGK3"/>
<protein>
    <recommendedName>
        <fullName evidence="4">Protein-L-isoaspartate O-methyltransferase</fullName>
        <ecNumber evidence="3">2.1.1.77</ecNumber>
    </recommendedName>
    <alternativeName>
        <fullName evidence="11">L-isoaspartyl protein carboxyl methyltransferase</fullName>
    </alternativeName>
    <alternativeName>
        <fullName evidence="9">Protein L-isoaspartyl methyltransferase</fullName>
    </alternativeName>
    <alternativeName>
        <fullName evidence="10">Protein-beta-aspartate methyltransferase</fullName>
    </alternativeName>
</protein>
<keyword evidence="8" id="KW-0949">S-adenosyl-L-methionine</keyword>
<dbReference type="KEGG" id="sfiy:F0344_07460"/>
<dbReference type="Proteomes" id="UP000515307">
    <property type="component" value="Chromosome"/>
</dbReference>
<keyword evidence="6 13" id="KW-0489">Methyltransferase</keyword>
<dbReference type="GO" id="GO:0004719">
    <property type="term" value="F:protein-L-isoaspartate (D-aspartate) O-methyltransferase activity"/>
    <property type="evidence" value="ECO:0007669"/>
    <property type="project" value="UniProtKB-EC"/>
</dbReference>
<keyword evidence="5" id="KW-0963">Cytoplasm</keyword>
<evidence type="ECO:0000256" key="4">
    <source>
        <dbReference type="ARBA" id="ARBA00013346"/>
    </source>
</evidence>
<evidence type="ECO:0000259" key="12">
    <source>
        <dbReference type="PROSITE" id="PS51462"/>
    </source>
</evidence>
<dbReference type="PANTHER" id="PTHR11579:SF0">
    <property type="entry name" value="PROTEIN-L-ISOASPARTATE(D-ASPARTATE) O-METHYLTRANSFERASE"/>
    <property type="match status" value="1"/>
</dbReference>
<evidence type="ECO:0000256" key="8">
    <source>
        <dbReference type="ARBA" id="ARBA00022691"/>
    </source>
</evidence>
<evidence type="ECO:0000256" key="2">
    <source>
        <dbReference type="ARBA" id="ARBA00005369"/>
    </source>
</evidence>
<dbReference type="SUPFAM" id="SSF53335">
    <property type="entry name" value="S-adenosyl-L-methionine-dependent methyltransferases"/>
    <property type="match status" value="2"/>
</dbReference>
<dbReference type="EC" id="2.1.1.77" evidence="3"/>
<evidence type="ECO:0000256" key="10">
    <source>
        <dbReference type="ARBA" id="ARBA00031323"/>
    </source>
</evidence>
<organism evidence="13 14">
    <name type="scientific">Streptomyces finlayi</name>
    <dbReference type="NCBI Taxonomy" id="67296"/>
    <lineage>
        <taxon>Bacteria</taxon>
        <taxon>Bacillati</taxon>
        <taxon>Actinomycetota</taxon>
        <taxon>Actinomycetes</taxon>
        <taxon>Kitasatosporales</taxon>
        <taxon>Streptomycetaceae</taxon>
        <taxon>Streptomyces</taxon>
    </lineage>
</organism>
<dbReference type="NCBIfam" id="TIGR04364">
    <property type="entry name" value="methyltran_FxLD"/>
    <property type="match status" value="1"/>
</dbReference>
<comment type="subcellular location">
    <subcellularLocation>
        <location evidence="1">Cytoplasm</location>
    </subcellularLocation>
</comment>
<dbReference type="GO" id="GO:0032259">
    <property type="term" value="P:methylation"/>
    <property type="evidence" value="ECO:0007669"/>
    <property type="project" value="UniProtKB-KW"/>
</dbReference>
<dbReference type="InterPro" id="IPR015797">
    <property type="entry name" value="NUDIX_hydrolase-like_dom_sf"/>
</dbReference>
<dbReference type="PANTHER" id="PTHR11579">
    <property type="entry name" value="PROTEIN-L-ISOASPARTATE O-METHYLTRANSFERASE"/>
    <property type="match status" value="1"/>
</dbReference>
<dbReference type="InterPro" id="IPR000682">
    <property type="entry name" value="PCMT"/>
</dbReference>
<evidence type="ECO:0000256" key="11">
    <source>
        <dbReference type="ARBA" id="ARBA00031350"/>
    </source>
</evidence>
<accession>A0A7G7BGK3</accession>
<dbReference type="GO" id="GO:0005737">
    <property type="term" value="C:cytoplasm"/>
    <property type="evidence" value="ECO:0007669"/>
    <property type="project" value="UniProtKB-SubCell"/>
</dbReference>
<evidence type="ECO:0000256" key="9">
    <source>
        <dbReference type="ARBA" id="ARBA00030757"/>
    </source>
</evidence>
<dbReference type="SUPFAM" id="SSF55811">
    <property type="entry name" value="Nudix"/>
    <property type="match status" value="1"/>
</dbReference>
<dbReference type="EMBL" id="CP045702">
    <property type="protein sequence ID" value="QNE74468.1"/>
    <property type="molecule type" value="Genomic_DNA"/>
</dbReference>
<evidence type="ECO:0000313" key="13">
    <source>
        <dbReference type="EMBL" id="QNE74468.1"/>
    </source>
</evidence>
<comment type="similarity">
    <text evidence="2">Belongs to the methyltransferase superfamily. L-isoaspartyl/D-aspartyl protein methyltransferase family.</text>
</comment>
<proteinExistence type="inferred from homology"/>
<evidence type="ECO:0000256" key="7">
    <source>
        <dbReference type="ARBA" id="ARBA00022679"/>
    </source>
</evidence>
<keyword evidence="14" id="KW-1185">Reference proteome</keyword>
<evidence type="ECO:0000256" key="6">
    <source>
        <dbReference type="ARBA" id="ARBA00022603"/>
    </source>
</evidence>
<reference evidence="14" key="1">
    <citation type="submission" date="2019-10" db="EMBL/GenBank/DDBJ databases">
        <title>Antimicrobial potential of Antarctic Bacteria.</title>
        <authorList>
            <person name="Benaud N."/>
            <person name="Edwards R.J."/>
            <person name="Ferrari B.C."/>
        </authorList>
    </citation>
    <scope>NUCLEOTIDE SEQUENCE [LARGE SCALE GENOMIC DNA]</scope>
    <source>
        <strain evidence="14">NBSH44</strain>
    </source>
</reference>
<dbReference type="Pfam" id="PF00293">
    <property type="entry name" value="NUDIX"/>
    <property type="match status" value="1"/>
</dbReference>
<sequence>MQRSLRFRLPQAFRTCLSRVPRRVARTVLRGASAGNGRGLPDTGELALHLASMGYAVDAVDWANCAFPSTDAHLDDPAHRSVRWQHLDIERANLSKLQADGYDLIVLRMVFAFLRDRTRLTRTLGRRLRTNGALVVITPLAATTPAERRGIALDEDEVAHLVSMWGQAQRFDANGMAVLVLRGLKKPAAQITNTPSPPLSSVTEVHAVATDAQGRVLLDRSQQGWELPGASAEPGEGFEHTAVRALAEQTGVTAVPTDAHVLGLHLDAPDGFPRTSVVVRISAHTGQVQPLKPDEVEHVDWHPLHALHRLDRLSATSARALDLVWPGVLPYVPSAHMYPVDSTYPPVPGELPEAVERREAMADRVIAGGWAPSLPVQQALRAVPRHRYTPESPLRTAYHSDLAVVTERNDFALATSSVSAAWLQADMTEHLRLTAGMTVFEGGSGGYNAELIAHVVGPAGRVITVDLAPYVVRRTRRLTAEAGSGRVTAVLGSASDGAAEHMPRGGFDASVITYNCWDIAPAWREQLADGRYLVLPLEVHGYTRAIAFHKHGLVLRATDFQFCGFVRDRGPAACTVPTIDLADGELQLRFPDGAPAQTADLDNALAGPRHEVATGVSVASNESFETLQLFLATTLPGFCRLARNRERDSGITALPKGSDAAAITADGSLAYLTHILVQDGPTPEQRRSEFMAHGFGPSGPALAEQLAAAVRRWDAHERAHGYPELQVHPAGTPDAELPTGHVLDKTHSRLVWTWRSDAPDTPALQPEKVSAHE</sequence>
<dbReference type="PROSITE" id="PS51462">
    <property type="entry name" value="NUDIX"/>
    <property type="match status" value="1"/>
</dbReference>
<feature type="domain" description="Nudix hydrolase" evidence="12">
    <location>
        <begin position="198"/>
        <end position="326"/>
    </location>
</feature>
<dbReference type="InterPro" id="IPR027573">
    <property type="entry name" value="Methyltran_FxLD"/>
</dbReference>
<dbReference type="CDD" id="cd02883">
    <property type="entry name" value="NUDIX_Hydrolase"/>
    <property type="match status" value="1"/>
</dbReference>
<keyword evidence="7 13" id="KW-0808">Transferase</keyword>
<name>A0A7G7BGK3_9ACTN</name>
<dbReference type="InterPro" id="IPR000086">
    <property type="entry name" value="NUDIX_hydrolase_dom"/>
</dbReference>